<organism evidence="2 3">
    <name type="scientific">Rubus argutus</name>
    <name type="common">Southern blackberry</name>
    <dbReference type="NCBI Taxonomy" id="59490"/>
    <lineage>
        <taxon>Eukaryota</taxon>
        <taxon>Viridiplantae</taxon>
        <taxon>Streptophyta</taxon>
        <taxon>Embryophyta</taxon>
        <taxon>Tracheophyta</taxon>
        <taxon>Spermatophyta</taxon>
        <taxon>Magnoliopsida</taxon>
        <taxon>eudicotyledons</taxon>
        <taxon>Gunneridae</taxon>
        <taxon>Pentapetalae</taxon>
        <taxon>rosids</taxon>
        <taxon>fabids</taxon>
        <taxon>Rosales</taxon>
        <taxon>Rosaceae</taxon>
        <taxon>Rosoideae</taxon>
        <taxon>Rosoideae incertae sedis</taxon>
        <taxon>Rubus</taxon>
    </lineage>
</organism>
<protein>
    <submittedName>
        <fullName evidence="2">Uncharacterized protein</fullName>
    </submittedName>
</protein>
<dbReference type="PANTHER" id="PTHR31728:SF5">
    <property type="entry name" value="OS07G0540200 PROTEIN"/>
    <property type="match status" value="1"/>
</dbReference>
<dbReference type="GO" id="GO:0005634">
    <property type="term" value="C:nucleus"/>
    <property type="evidence" value="ECO:0007669"/>
    <property type="project" value="TreeGrafter"/>
</dbReference>
<reference evidence="2 3" key="1">
    <citation type="journal article" date="2023" name="G3 (Bethesda)">
        <title>A chromosome-length genome assembly and annotation of blackberry (Rubus argutus, cv. 'Hillquist').</title>
        <authorList>
            <person name="Bruna T."/>
            <person name="Aryal R."/>
            <person name="Dudchenko O."/>
            <person name="Sargent D.J."/>
            <person name="Mead D."/>
            <person name="Buti M."/>
            <person name="Cavallini A."/>
            <person name="Hytonen T."/>
            <person name="Andres J."/>
            <person name="Pham M."/>
            <person name="Weisz D."/>
            <person name="Mascagni F."/>
            <person name="Usai G."/>
            <person name="Natali L."/>
            <person name="Bassil N."/>
            <person name="Fernandez G.E."/>
            <person name="Lomsadze A."/>
            <person name="Armour M."/>
            <person name="Olukolu B."/>
            <person name="Poorten T."/>
            <person name="Britton C."/>
            <person name="Davik J."/>
            <person name="Ashrafi H."/>
            <person name="Aiden E.L."/>
            <person name="Borodovsky M."/>
            <person name="Worthington M."/>
        </authorList>
    </citation>
    <scope>NUCLEOTIDE SEQUENCE [LARGE SCALE GENOMIC DNA]</scope>
    <source>
        <strain evidence="2">PI 553951</strain>
    </source>
</reference>
<evidence type="ECO:0000313" key="3">
    <source>
        <dbReference type="Proteomes" id="UP001457282"/>
    </source>
</evidence>
<keyword evidence="3" id="KW-1185">Reference proteome</keyword>
<name>A0AAW1W950_RUBAR</name>
<sequence length="91" mass="10135">MNVDKGEESLGQLKDQSELDKCAEGLELNSLSRLMGSEAVSYTSGVEDLYEKMLVKIETLASQVENSSAKIREQEDHNRKLRYKAARTAGL</sequence>
<dbReference type="PANTHER" id="PTHR31728">
    <property type="entry name" value="ABRAXAS FAMILY MEMBER"/>
    <property type="match status" value="1"/>
</dbReference>
<evidence type="ECO:0000313" key="2">
    <source>
        <dbReference type="EMBL" id="KAK9920338.1"/>
    </source>
</evidence>
<gene>
    <name evidence="2" type="ORF">M0R45_028893</name>
</gene>
<dbReference type="InterPro" id="IPR023238">
    <property type="entry name" value="FAM175"/>
</dbReference>
<proteinExistence type="predicted"/>
<dbReference type="Proteomes" id="UP001457282">
    <property type="component" value="Unassembled WGS sequence"/>
</dbReference>
<dbReference type="EMBL" id="JBEDUW010000006">
    <property type="protein sequence ID" value="KAK9920338.1"/>
    <property type="molecule type" value="Genomic_DNA"/>
</dbReference>
<comment type="caution">
    <text evidence="2">The sequence shown here is derived from an EMBL/GenBank/DDBJ whole genome shotgun (WGS) entry which is preliminary data.</text>
</comment>
<accession>A0AAW1W950</accession>
<evidence type="ECO:0000256" key="1">
    <source>
        <dbReference type="SAM" id="MobiDB-lite"/>
    </source>
</evidence>
<feature type="region of interest" description="Disordered" evidence="1">
    <location>
        <begin position="70"/>
        <end position="91"/>
    </location>
</feature>
<dbReference type="GO" id="GO:0031593">
    <property type="term" value="F:polyubiquitin modification-dependent protein binding"/>
    <property type="evidence" value="ECO:0007669"/>
    <property type="project" value="TreeGrafter"/>
</dbReference>
<dbReference type="AlphaFoldDB" id="A0AAW1W950"/>